<reference evidence="1" key="1">
    <citation type="submission" date="2022-08" db="EMBL/GenBank/DDBJ databases">
        <title>Genome analysis of Corynebacteriales strain.</title>
        <authorList>
            <person name="Lee S.D."/>
        </authorList>
    </citation>
    <scope>NUCLEOTIDE SEQUENCE</scope>
    <source>
        <strain evidence="1">D3-21</strain>
    </source>
</reference>
<evidence type="ECO:0000313" key="1">
    <source>
        <dbReference type="EMBL" id="MDG3015870.1"/>
    </source>
</evidence>
<dbReference type="AlphaFoldDB" id="A0A9X4M0R6"/>
<name>A0A9X4M0R6_9ACTN</name>
<evidence type="ECO:0000313" key="2">
    <source>
        <dbReference type="Proteomes" id="UP001152755"/>
    </source>
</evidence>
<dbReference type="RefSeq" id="WP_277833369.1">
    <property type="nucleotide sequence ID" value="NZ_JAAIVF010000004.1"/>
</dbReference>
<organism evidence="1 2">
    <name type="scientific">Speluncibacter jeojiensis</name>
    <dbReference type="NCBI Taxonomy" id="2710754"/>
    <lineage>
        <taxon>Bacteria</taxon>
        <taxon>Bacillati</taxon>
        <taxon>Actinomycetota</taxon>
        <taxon>Actinomycetes</taxon>
        <taxon>Mycobacteriales</taxon>
        <taxon>Speluncibacteraceae</taxon>
        <taxon>Speluncibacter</taxon>
    </lineage>
</organism>
<comment type="caution">
    <text evidence="1">The sequence shown here is derived from an EMBL/GenBank/DDBJ whole genome shotgun (WGS) entry which is preliminary data.</text>
</comment>
<gene>
    <name evidence="1" type="ORF">NVS88_15010</name>
</gene>
<dbReference type="EMBL" id="JANRHA010000010">
    <property type="protein sequence ID" value="MDG3015870.1"/>
    <property type="molecule type" value="Genomic_DNA"/>
</dbReference>
<protein>
    <submittedName>
        <fullName evidence="1">Uncharacterized protein</fullName>
    </submittedName>
</protein>
<accession>A0A9X4M0R6</accession>
<keyword evidence="2" id="KW-1185">Reference proteome</keyword>
<proteinExistence type="predicted"/>
<dbReference type="Proteomes" id="UP001152755">
    <property type="component" value="Unassembled WGS sequence"/>
</dbReference>
<sequence>MGKSLRLEPDVARQIVAECDRLIARLEEHALDAERFGDMSGFGDIPSAQALQAGFARKGTGGEESVHARILQFRDAVVEMRDNFAGGGMAFAEAEQSNARDIRSSGAGLQ</sequence>